<evidence type="ECO:0000256" key="1">
    <source>
        <dbReference type="ARBA" id="ARBA00022475"/>
    </source>
</evidence>
<evidence type="ECO:0000256" key="5">
    <source>
        <dbReference type="ARBA" id="ARBA00023288"/>
    </source>
</evidence>
<dbReference type="InterPro" id="IPR006059">
    <property type="entry name" value="SBP"/>
</dbReference>
<evidence type="ECO:0000256" key="7">
    <source>
        <dbReference type="SAM" id="SignalP"/>
    </source>
</evidence>
<dbReference type="Gene3D" id="3.40.190.10">
    <property type="entry name" value="Periplasmic binding protein-like II"/>
    <property type="match status" value="1"/>
</dbReference>
<keyword evidence="9" id="KW-1185">Reference proteome</keyword>
<sequence length="439" mass="48531">MKRRILSLALAGVVALGMLGGCGKKEETPAGTDGQTTGAAAAGDTTQAASGEVKTLDMFWFADGAETDAMKKLIAEYEELNPDIRINLLEVPFAEMENKIMMSVSGGEAPALSRTTETIISAVHEATLDLGDYVDREEFLSQFMPSIENYYVVNGKICAAPTDVTANGMIYNKTAFEKAGVEVPTDPDDVWTWDEFVEAVKKVMQDGGVQYGLVIDNPTHRWATIMYQFGGHFLSEDGPDFNRQENIDAINFTKKLFDDGIIPKSTWLGGEDPNNMFRSGQVAVHLSGNWMLTNYHDNIKDFEWGVTYMPKQKNRSSVPGGKQLAAFKDTGVEQEAVDFIQFVTSKEANEQYCRESLFLSPRLDNAEIEYPFGEEYFAVFANELANTVPDASYDMGYPGFTGKINPSQKEGMFEVIAGNKTAEEHVKEIDELAAEVFQK</sequence>
<evidence type="ECO:0000256" key="4">
    <source>
        <dbReference type="ARBA" id="ARBA00023139"/>
    </source>
</evidence>
<evidence type="ECO:0000256" key="2">
    <source>
        <dbReference type="ARBA" id="ARBA00022729"/>
    </source>
</evidence>
<proteinExistence type="predicted"/>
<dbReference type="InterPro" id="IPR050490">
    <property type="entry name" value="Bact_solute-bd_prot1"/>
</dbReference>
<dbReference type="EMBL" id="ADLN01000120">
    <property type="protein sequence ID" value="EHI57314.1"/>
    <property type="molecule type" value="Genomic_DNA"/>
</dbReference>
<evidence type="ECO:0000313" key="9">
    <source>
        <dbReference type="Proteomes" id="UP000005384"/>
    </source>
</evidence>
<keyword evidence="1" id="KW-1003">Cell membrane</keyword>
<organism evidence="8 9">
    <name type="scientific">Hungatella hathewayi WAL-18680</name>
    <dbReference type="NCBI Taxonomy" id="742737"/>
    <lineage>
        <taxon>Bacteria</taxon>
        <taxon>Bacillati</taxon>
        <taxon>Bacillota</taxon>
        <taxon>Clostridia</taxon>
        <taxon>Lachnospirales</taxon>
        <taxon>Lachnospiraceae</taxon>
        <taxon>Hungatella</taxon>
    </lineage>
</organism>
<dbReference type="OrthoDB" id="383937at2"/>
<feature type="signal peptide" evidence="7">
    <location>
        <begin position="1"/>
        <end position="20"/>
    </location>
</feature>
<protein>
    <recommendedName>
        <fullName evidence="10">Sugar ABC transporter substrate-binding protein</fullName>
    </recommendedName>
</protein>
<gene>
    <name evidence="8" type="ORF">HMPREF9473_04423</name>
</gene>
<dbReference type="CDD" id="cd13585">
    <property type="entry name" value="PBP2_TMBP_like"/>
    <property type="match status" value="1"/>
</dbReference>
<dbReference type="Pfam" id="PF13416">
    <property type="entry name" value="SBP_bac_8"/>
    <property type="match status" value="1"/>
</dbReference>
<keyword evidence="3" id="KW-0472">Membrane</keyword>
<name>G5ILP5_9FIRM</name>
<evidence type="ECO:0000256" key="3">
    <source>
        <dbReference type="ARBA" id="ARBA00023136"/>
    </source>
</evidence>
<reference evidence="8 9" key="1">
    <citation type="submission" date="2011-08" db="EMBL/GenBank/DDBJ databases">
        <title>The Genome Sequence of Clostridium hathewayi WAL-18680.</title>
        <authorList>
            <consortium name="The Broad Institute Genome Sequencing Platform"/>
            <person name="Earl A."/>
            <person name="Ward D."/>
            <person name="Feldgarden M."/>
            <person name="Gevers D."/>
            <person name="Finegold S.M."/>
            <person name="Summanen P.H."/>
            <person name="Molitoris D.R."/>
            <person name="Song M."/>
            <person name="Daigneault M."/>
            <person name="Allen-Vercoe E."/>
            <person name="Young S.K."/>
            <person name="Zeng Q."/>
            <person name="Gargeya S."/>
            <person name="Fitzgerald M."/>
            <person name="Haas B."/>
            <person name="Abouelleil A."/>
            <person name="Alvarado L."/>
            <person name="Arachchi H.M."/>
            <person name="Berlin A."/>
            <person name="Brown A."/>
            <person name="Chapman S.B."/>
            <person name="Chen Z."/>
            <person name="Dunbar C."/>
            <person name="Freedman E."/>
            <person name="Gearin G."/>
            <person name="Gellesch M."/>
            <person name="Goldberg J."/>
            <person name="Griggs A."/>
            <person name="Gujja S."/>
            <person name="Heiman D."/>
            <person name="Howarth C."/>
            <person name="Larson L."/>
            <person name="Lui A."/>
            <person name="MacDonald P.J.P."/>
            <person name="Montmayeur A."/>
            <person name="Murphy C."/>
            <person name="Neiman D."/>
            <person name="Pearson M."/>
            <person name="Priest M."/>
            <person name="Roberts A."/>
            <person name="Saif S."/>
            <person name="Shea T."/>
            <person name="Shenoy N."/>
            <person name="Sisk P."/>
            <person name="Stolte C."/>
            <person name="Sykes S."/>
            <person name="Wortman J."/>
            <person name="Nusbaum C."/>
            <person name="Birren B."/>
        </authorList>
    </citation>
    <scope>NUCLEOTIDE SEQUENCE [LARGE SCALE GENOMIC DNA]</scope>
    <source>
        <strain evidence="8 9">WAL-18680</strain>
    </source>
</reference>
<dbReference type="AlphaFoldDB" id="G5ILP5"/>
<evidence type="ECO:0008006" key="10">
    <source>
        <dbReference type="Google" id="ProtNLM"/>
    </source>
</evidence>
<dbReference type="PANTHER" id="PTHR43649">
    <property type="entry name" value="ARABINOSE-BINDING PROTEIN-RELATED"/>
    <property type="match status" value="1"/>
</dbReference>
<accession>G5ILP5</accession>
<dbReference type="RefSeq" id="WP_006782411.1">
    <property type="nucleotide sequence ID" value="NZ_CP040506.1"/>
</dbReference>
<dbReference type="PATRIC" id="fig|742737.3.peg.4408"/>
<feature type="region of interest" description="Disordered" evidence="6">
    <location>
        <begin position="27"/>
        <end position="46"/>
    </location>
</feature>
<feature type="chain" id="PRO_5039163286" description="Sugar ABC transporter substrate-binding protein" evidence="7">
    <location>
        <begin position="21"/>
        <end position="439"/>
    </location>
</feature>
<comment type="caution">
    <text evidence="8">The sequence shown here is derived from an EMBL/GenBank/DDBJ whole genome shotgun (WGS) entry which is preliminary data.</text>
</comment>
<dbReference type="HOGENOM" id="CLU_031285_10_3_9"/>
<keyword evidence="5" id="KW-0449">Lipoprotein</keyword>
<evidence type="ECO:0000256" key="6">
    <source>
        <dbReference type="SAM" id="MobiDB-lite"/>
    </source>
</evidence>
<feature type="compositionally biased region" description="Low complexity" evidence="6">
    <location>
        <begin position="30"/>
        <end position="46"/>
    </location>
</feature>
<evidence type="ECO:0000313" key="8">
    <source>
        <dbReference type="EMBL" id="EHI57314.1"/>
    </source>
</evidence>
<dbReference type="SUPFAM" id="SSF53850">
    <property type="entry name" value="Periplasmic binding protein-like II"/>
    <property type="match status" value="1"/>
</dbReference>
<keyword evidence="4" id="KW-0564">Palmitate</keyword>
<dbReference type="PROSITE" id="PS51257">
    <property type="entry name" value="PROKAR_LIPOPROTEIN"/>
    <property type="match status" value="1"/>
</dbReference>
<dbReference type="Proteomes" id="UP000005384">
    <property type="component" value="Unassembled WGS sequence"/>
</dbReference>
<dbReference type="PANTHER" id="PTHR43649:SF33">
    <property type="entry name" value="POLYGALACTURONAN_RHAMNOGALACTURONAN-BINDING PROTEIN YTCQ"/>
    <property type="match status" value="1"/>
</dbReference>
<keyword evidence="2 7" id="KW-0732">Signal</keyword>